<keyword evidence="2" id="KW-1185">Reference proteome</keyword>
<name>A0A9N9JC91_9GLOM</name>
<sequence>QAGVFKTNTVLAYDDNLQLVAWGYPALAQEPPKKKKALAKPQPKPVELFKLHLAGIKEEDKPPLPPGLDAKRVITDYLHEMNKLILETLNSRWPGTVDLTTRTLLPGMKLGEITERSGDLCGSSYVDREFLKFLGRKLGFAAMKKLKENHYGQMQYLVQQF</sequence>
<dbReference type="EMBL" id="CAJVPZ010048258">
    <property type="protein sequence ID" value="CAG8773820.1"/>
    <property type="molecule type" value="Genomic_DNA"/>
</dbReference>
<dbReference type="OrthoDB" id="2963168at2759"/>
<proteinExistence type="predicted"/>
<organism evidence="1 2">
    <name type="scientific">Racocetra fulgida</name>
    <dbReference type="NCBI Taxonomy" id="60492"/>
    <lineage>
        <taxon>Eukaryota</taxon>
        <taxon>Fungi</taxon>
        <taxon>Fungi incertae sedis</taxon>
        <taxon>Mucoromycota</taxon>
        <taxon>Glomeromycotina</taxon>
        <taxon>Glomeromycetes</taxon>
        <taxon>Diversisporales</taxon>
        <taxon>Gigasporaceae</taxon>
        <taxon>Racocetra</taxon>
    </lineage>
</organism>
<gene>
    <name evidence="1" type="ORF">RFULGI_LOCUS15262</name>
</gene>
<dbReference type="AlphaFoldDB" id="A0A9N9JC91"/>
<evidence type="ECO:0000313" key="2">
    <source>
        <dbReference type="Proteomes" id="UP000789396"/>
    </source>
</evidence>
<dbReference type="PANTHER" id="PTHR14187">
    <property type="entry name" value="ALPHA KINASE/ELONGATION FACTOR 2 KINASE"/>
    <property type="match status" value="1"/>
</dbReference>
<comment type="caution">
    <text evidence="1">The sequence shown here is derived from an EMBL/GenBank/DDBJ whole genome shotgun (WGS) entry which is preliminary data.</text>
</comment>
<reference evidence="1" key="1">
    <citation type="submission" date="2021-06" db="EMBL/GenBank/DDBJ databases">
        <authorList>
            <person name="Kallberg Y."/>
            <person name="Tangrot J."/>
            <person name="Rosling A."/>
        </authorList>
    </citation>
    <scope>NUCLEOTIDE SEQUENCE</scope>
    <source>
        <strain evidence="1">IN212</strain>
    </source>
</reference>
<evidence type="ECO:0000313" key="1">
    <source>
        <dbReference type="EMBL" id="CAG8773820.1"/>
    </source>
</evidence>
<feature type="non-terminal residue" evidence="1">
    <location>
        <position position="1"/>
    </location>
</feature>
<dbReference type="PANTHER" id="PTHR14187:SF5">
    <property type="entry name" value="HEAT SHOCK 70 KDA PROTEIN 12A"/>
    <property type="match status" value="1"/>
</dbReference>
<dbReference type="Proteomes" id="UP000789396">
    <property type="component" value="Unassembled WGS sequence"/>
</dbReference>
<accession>A0A9N9JC91</accession>
<protein>
    <submittedName>
        <fullName evidence="1">18648_t:CDS:1</fullName>
    </submittedName>
</protein>
<feature type="non-terminal residue" evidence="1">
    <location>
        <position position="161"/>
    </location>
</feature>